<proteinExistence type="predicted"/>
<dbReference type="EMBL" id="LS991949">
    <property type="protein sequence ID" value="SYV89754.1"/>
    <property type="molecule type" value="Genomic_DNA"/>
</dbReference>
<accession>A0A3B0P8Y3</accession>
<evidence type="ECO:0000313" key="1">
    <source>
        <dbReference type="EMBL" id="SYV89754.1"/>
    </source>
</evidence>
<dbReference type="KEGG" id="mala:NCTC10135_00254"/>
<organism evidence="1 2">
    <name type="scientific">Metamycoplasma alkalescens</name>
    <dbReference type="NCBI Taxonomy" id="45363"/>
    <lineage>
        <taxon>Bacteria</taxon>
        <taxon>Bacillati</taxon>
        <taxon>Mycoplasmatota</taxon>
        <taxon>Mycoplasmoidales</taxon>
        <taxon>Metamycoplasmataceae</taxon>
        <taxon>Metamycoplasma</taxon>
    </lineage>
</organism>
<evidence type="ECO:0000313" key="2">
    <source>
        <dbReference type="Proteomes" id="UP000259864"/>
    </source>
</evidence>
<feature type="non-terminal residue" evidence="1">
    <location>
        <position position="55"/>
    </location>
</feature>
<dbReference type="Proteomes" id="UP000259864">
    <property type="component" value="Chromosome 1"/>
</dbReference>
<protein>
    <submittedName>
        <fullName evidence="1">Uncharacterized protein</fullName>
    </submittedName>
</protein>
<sequence>MLSSKFDNLNCEPTFRSLLIFEIENDNKFFVNALATWELVPKYHLVGYFPFFSIW</sequence>
<name>A0A3B0P8Y3_9BACT</name>
<dbReference type="AlphaFoldDB" id="A0A3B0P8Y3"/>
<gene>
    <name evidence="1" type="ORF">NCTC10135_00254</name>
</gene>
<reference evidence="2" key="1">
    <citation type="submission" date="2018-06" db="EMBL/GenBank/DDBJ databases">
        <authorList>
            <consortium name="Pathogen Informatics"/>
        </authorList>
    </citation>
    <scope>NUCLEOTIDE SEQUENCE [LARGE SCALE GENOMIC DNA]</scope>
    <source>
        <strain evidence="2">NCTC10135</strain>
    </source>
</reference>